<dbReference type="Pfam" id="PF17836">
    <property type="entry name" value="PglD_N"/>
    <property type="match status" value="1"/>
</dbReference>
<dbReference type="InterPro" id="IPR041561">
    <property type="entry name" value="PglD_N"/>
</dbReference>
<dbReference type="GO" id="GO:0016746">
    <property type="term" value="F:acyltransferase activity"/>
    <property type="evidence" value="ECO:0007669"/>
    <property type="project" value="UniProtKB-KW"/>
</dbReference>
<feature type="binding site" evidence="6">
    <location>
        <begin position="12"/>
        <end position="14"/>
    </location>
    <ligand>
        <name>substrate</name>
    </ligand>
</feature>
<dbReference type="PANTHER" id="PTHR43300:SF7">
    <property type="entry name" value="UDP-N-ACETYLBACILLOSAMINE N-ACETYLTRANSFERASE"/>
    <property type="match status" value="1"/>
</dbReference>
<keyword evidence="4 8" id="KW-0012">Acyltransferase</keyword>
<dbReference type="AlphaFoldDB" id="F4C949"/>
<dbReference type="CDD" id="cd03360">
    <property type="entry name" value="LbH_AT_putative"/>
    <property type="match status" value="1"/>
</dbReference>
<feature type="site" description="Increases basicity of active site His" evidence="5">
    <location>
        <position position="138"/>
    </location>
</feature>
<evidence type="ECO:0000256" key="5">
    <source>
        <dbReference type="PIRSR" id="PIRSR620019-1"/>
    </source>
</evidence>
<feature type="domain" description="PglD N-terminal" evidence="7">
    <location>
        <begin position="6"/>
        <end position="78"/>
    </location>
</feature>
<dbReference type="InterPro" id="IPR011004">
    <property type="entry name" value="Trimer_LpxA-like_sf"/>
</dbReference>
<dbReference type="PANTHER" id="PTHR43300">
    <property type="entry name" value="ACETYLTRANSFERASE"/>
    <property type="match status" value="1"/>
</dbReference>
<comment type="similarity">
    <text evidence="1">Belongs to the transferase hexapeptide repeat family.</text>
</comment>
<dbReference type="InterPro" id="IPR001451">
    <property type="entry name" value="Hexapep"/>
</dbReference>
<dbReference type="InterPro" id="IPR050179">
    <property type="entry name" value="Trans_hexapeptide_repeat"/>
</dbReference>
<dbReference type="InterPro" id="IPR018357">
    <property type="entry name" value="Hexapep_transf_CS"/>
</dbReference>
<dbReference type="Gene3D" id="2.160.10.10">
    <property type="entry name" value="Hexapeptide repeat proteins"/>
    <property type="match status" value="1"/>
</dbReference>
<dbReference type="NCBIfam" id="TIGR03570">
    <property type="entry name" value="NeuD_NnaD"/>
    <property type="match status" value="1"/>
</dbReference>
<dbReference type="OrthoDB" id="9794407at2"/>
<dbReference type="SUPFAM" id="SSF51161">
    <property type="entry name" value="Trimeric LpxA-like enzymes"/>
    <property type="match status" value="1"/>
</dbReference>
<dbReference type="HOGENOM" id="CLU_081811_2_3_10"/>
<evidence type="ECO:0000313" key="8">
    <source>
        <dbReference type="EMBL" id="ADZ78376.1"/>
    </source>
</evidence>
<dbReference type="Gene3D" id="3.40.50.20">
    <property type="match status" value="1"/>
</dbReference>
<sequence>MLSKEIVLIGYSGHGLVVGDTVLTLGLPLKYYTEVKAVEHNLFGLSYLGCESANDFIGWSRDYEYVLGIGNNRIRTELGHLVKKNRKSLLNVVHPSADLTHYMNIGIGNFVSKQVVVNVNASIGDFCILNTGSIIEHDCHIGNGVHIAPGAVLAGNVTVGDSTFVGANAVIKQGVTIGRNVTIGAGAVIIRNIPDNKVVVGNPSREL</sequence>
<accession>F4C949</accession>
<feature type="active site" description="Proton acceptor" evidence="5">
    <location>
        <position position="137"/>
    </location>
</feature>
<dbReference type="eggNOG" id="COG0110">
    <property type="taxonomic scope" value="Bacteria"/>
</dbReference>
<gene>
    <name evidence="8" type="ordered locus">Sph21_1814</name>
</gene>
<proteinExistence type="inferred from homology"/>
<evidence type="ECO:0000256" key="3">
    <source>
        <dbReference type="ARBA" id="ARBA00022737"/>
    </source>
</evidence>
<dbReference type="EMBL" id="CP002584">
    <property type="protein sequence ID" value="ADZ78376.1"/>
    <property type="molecule type" value="Genomic_DNA"/>
</dbReference>
<evidence type="ECO:0000256" key="2">
    <source>
        <dbReference type="ARBA" id="ARBA00022679"/>
    </source>
</evidence>
<keyword evidence="3" id="KW-0677">Repeat</keyword>
<dbReference type="KEGG" id="shg:Sph21_1814"/>
<reference evidence="8" key="1">
    <citation type="submission" date="2011-03" db="EMBL/GenBank/DDBJ databases">
        <title>Complete sequence of Sphingobacterium sp. 21.</title>
        <authorList>
            <consortium name="US DOE Joint Genome Institute"/>
            <person name="Lucas S."/>
            <person name="Copeland A."/>
            <person name="Lapidus A."/>
            <person name="Cheng J.-F."/>
            <person name="Goodwin L."/>
            <person name="Pitluck S."/>
            <person name="Davenport K."/>
            <person name="Detter J.C."/>
            <person name="Han C."/>
            <person name="Tapia R."/>
            <person name="Land M."/>
            <person name="Hauser L."/>
            <person name="Kyrpides N."/>
            <person name="Ivanova N."/>
            <person name="Ovchinnikova G."/>
            <person name="Pagani I."/>
            <person name="Siebers A.K."/>
            <person name="Allgaier M."/>
            <person name="Thelen M.P."/>
            <person name="Hugenholtz P."/>
            <person name="Woyke T."/>
        </authorList>
    </citation>
    <scope>NUCLEOTIDE SEQUENCE</scope>
    <source>
        <strain evidence="8">21</strain>
    </source>
</reference>
<name>F4C949_SPHS2</name>
<protein>
    <submittedName>
        <fullName evidence="8">Sugar O-acyltransferase, sialic acid O-acetyltransferase NeuD family</fullName>
    </submittedName>
</protein>
<evidence type="ECO:0000256" key="4">
    <source>
        <dbReference type="ARBA" id="ARBA00023315"/>
    </source>
</evidence>
<feature type="binding site" evidence="6">
    <location>
        <position position="146"/>
    </location>
    <ligand>
        <name>acetyl-CoA</name>
        <dbReference type="ChEBI" id="CHEBI:57288"/>
    </ligand>
</feature>
<dbReference type="PATRIC" id="fig|743722.3.peg.1940"/>
<evidence type="ECO:0000256" key="6">
    <source>
        <dbReference type="PIRSR" id="PIRSR620019-2"/>
    </source>
</evidence>
<keyword evidence="2 8" id="KW-0808">Transferase</keyword>
<evidence type="ECO:0000256" key="1">
    <source>
        <dbReference type="ARBA" id="ARBA00007274"/>
    </source>
</evidence>
<dbReference type="PROSITE" id="PS00101">
    <property type="entry name" value="HEXAPEP_TRANSFERASES"/>
    <property type="match status" value="1"/>
</dbReference>
<evidence type="ECO:0000259" key="7">
    <source>
        <dbReference type="Pfam" id="PF17836"/>
    </source>
</evidence>
<feature type="binding site" evidence="6">
    <location>
        <position position="70"/>
    </location>
    <ligand>
        <name>substrate</name>
    </ligand>
</feature>
<organism evidence="8">
    <name type="scientific">Sphingobacterium sp. (strain 21)</name>
    <dbReference type="NCBI Taxonomy" id="743722"/>
    <lineage>
        <taxon>Bacteria</taxon>
        <taxon>Pseudomonadati</taxon>
        <taxon>Bacteroidota</taxon>
        <taxon>Sphingobacteriia</taxon>
        <taxon>Sphingobacteriales</taxon>
        <taxon>Sphingobacteriaceae</taxon>
        <taxon>Sphingobacterium</taxon>
    </lineage>
</organism>
<dbReference type="InterPro" id="IPR020019">
    <property type="entry name" value="AcTrfase_PglD-like"/>
</dbReference>
<dbReference type="STRING" id="743722.Sph21_1814"/>
<dbReference type="Pfam" id="PF00132">
    <property type="entry name" value="Hexapep"/>
    <property type="match status" value="2"/>
</dbReference>